<gene>
    <name evidence="1" type="ORF">F0P96_10095</name>
</gene>
<name>A0A7L4ZXP1_9BACT</name>
<keyword evidence="2" id="KW-1185">Reference proteome</keyword>
<dbReference type="RefSeq" id="WP_151078734.1">
    <property type="nucleotide sequence ID" value="NZ_CP047647.1"/>
</dbReference>
<evidence type="ECO:0000313" key="1">
    <source>
        <dbReference type="EMBL" id="KAA9333313.1"/>
    </source>
</evidence>
<dbReference type="EMBL" id="VTWU01000003">
    <property type="protein sequence ID" value="KAA9333313.1"/>
    <property type="molecule type" value="Genomic_DNA"/>
</dbReference>
<proteinExistence type="predicted"/>
<dbReference type="AlphaFoldDB" id="A0A7L4ZXP1"/>
<sequence length="219" mass="23890">MHVLLPASLTFCAFLCTGMGEAQAATPNDTLHVTKPRIRALKAGGRIVQFGGPHLAITYEQVIKGRISSAFSLGGRYYATPIQIGSYDPATQTVTVLTEGKREYTSLVAEAQIRYYALPGKQALTGLYAGLGIGVAYENFWRDYASFPGVADSFTEIHTPVSCRLGYQFRLGPRFLLECALGLDVNANPGAPKDPNRQWTFLTEAQVTSARSLQVGYRF</sequence>
<protein>
    <submittedName>
        <fullName evidence="1">Uncharacterized protein</fullName>
    </submittedName>
</protein>
<comment type="caution">
    <text evidence="1">The sequence shown here is derived from an EMBL/GenBank/DDBJ whole genome shotgun (WGS) entry which is preliminary data.</text>
</comment>
<evidence type="ECO:0000313" key="2">
    <source>
        <dbReference type="Proteomes" id="UP000326380"/>
    </source>
</evidence>
<organism evidence="1 2">
    <name type="scientific">Hymenobacter busanensis</name>
    <dbReference type="NCBI Taxonomy" id="2607656"/>
    <lineage>
        <taxon>Bacteria</taxon>
        <taxon>Pseudomonadati</taxon>
        <taxon>Bacteroidota</taxon>
        <taxon>Cytophagia</taxon>
        <taxon>Cytophagales</taxon>
        <taxon>Hymenobacteraceae</taxon>
        <taxon>Hymenobacter</taxon>
    </lineage>
</organism>
<dbReference type="Proteomes" id="UP000326380">
    <property type="component" value="Unassembled WGS sequence"/>
</dbReference>
<reference evidence="1 2" key="1">
    <citation type="submission" date="2019-09" db="EMBL/GenBank/DDBJ databases">
        <title>Genome sequence of Hymenobacter sp. M3.</title>
        <authorList>
            <person name="Srinivasan S."/>
        </authorList>
    </citation>
    <scope>NUCLEOTIDE SEQUENCE [LARGE SCALE GENOMIC DNA]</scope>
    <source>
        <strain evidence="1 2">M3</strain>
    </source>
</reference>
<accession>A0A7L4ZXP1</accession>